<evidence type="ECO:0000313" key="2">
    <source>
        <dbReference type="EMBL" id="KAF9789501.1"/>
    </source>
</evidence>
<protein>
    <recommendedName>
        <fullName evidence="4">AttH domain-containing protein</fullName>
    </recommendedName>
</protein>
<reference evidence="2" key="2">
    <citation type="submission" date="2020-11" db="EMBL/GenBank/DDBJ databases">
        <authorList>
            <consortium name="DOE Joint Genome Institute"/>
            <person name="Kuo A."/>
            <person name="Miyauchi S."/>
            <person name="Kiss E."/>
            <person name="Drula E."/>
            <person name="Kohler A."/>
            <person name="Sanchez-Garcia M."/>
            <person name="Andreopoulos B."/>
            <person name="Barry K.W."/>
            <person name="Bonito G."/>
            <person name="Buee M."/>
            <person name="Carver A."/>
            <person name="Chen C."/>
            <person name="Cichocki N."/>
            <person name="Clum A."/>
            <person name="Culley D."/>
            <person name="Crous P.W."/>
            <person name="Fauchery L."/>
            <person name="Girlanda M."/>
            <person name="Hayes R."/>
            <person name="Keri Z."/>
            <person name="Labutti K."/>
            <person name="Lipzen A."/>
            <person name="Lombard V."/>
            <person name="Magnuson J."/>
            <person name="Maillard F."/>
            <person name="Morin E."/>
            <person name="Murat C."/>
            <person name="Nolan M."/>
            <person name="Ohm R."/>
            <person name="Pangilinan J."/>
            <person name="Pereira M."/>
            <person name="Perotto S."/>
            <person name="Peter M."/>
            <person name="Riley R."/>
            <person name="Sitrit Y."/>
            <person name="Stielow B."/>
            <person name="Szollosi G."/>
            <person name="Zifcakova L."/>
            <person name="Stursova M."/>
            <person name="Spatafora J.W."/>
            <person name="Tedersoo L."/>
            <person name="Vaario L.-M."/>
            <person name="Yamada A."/>
            <person name="Yan M."/>
            <person name="Wang P."/>
            <person name="Xu J."/>
            <person name="Bruns T."/>
            <person name="Baldrian P."/>
            <person name="Vilgalys R."/>
            <person name="Henrissat B."/>
            <person name="Grigoriev I.V."/>
            <person name="Hibbett D."/>
            <person name="Nagy L.G."/>
            <person name="Martin F.M."/>
        </authorList>
    </citation>
    <scope>NUCLEOTIDE SEQUENCE</scope>
    <source>
        <strain evidence="2">UH-Tt-Lm1</strain>
    </source>
</reference>
<feature type="signal peptide" evidence="1">
    <location>
        <begin position="1"/>
        <end position="20"/>
    </location>
</feature>
<sequence>MLTLVRLCLFLAAFSTLVSTERNPSSDHPNVYNDCSGSDPVALPDSVDSTPLFKPQIRINPLDIMKNGSGWEEWMFFGHNHSPDGSDLAYSYKWALGDPTSANVSHITFVALAYFPNGTFHREIVHGAFEYEDHEDGGFMLAIGTNTLTWSPVQKVWKTSINANGFVIEATTEIVDPDIPFVPNYKSKPGQISEGFFSRVDVPRGHTDGYMSFPWGLNVTLKAVGNLKHTWSNEMMANAISAYVRGSTYLPAIPPLPIATVNWFQAWDSEGKEIDSMQYFIQSEDGGEDQEFRLQITDAPDVLSIVTTPQPVSLPLSYENTALTLPMCGPGADFENGDQMMVWKAHNVRNLINFIDFAGGSTLYQEVNMTGVVWVDGAAREFAGGIGVVEVYHR</sequence>
<organism evidence="2 3">
    <name type="scientific">Thelephora terrestris</name>
    <dbReference type="NCBI Taxonomy" id="56493"/>
    <lineage>
        <taxon>Eukaryota</taxon>
        <taxon>Fungi</taxon>
        <taxon>Dikarya</taxon>
        <taxon>Basidiomycota</taxon>
        <taxon>Agaricomycotina</taxon>
        <taxon>Agaricomycetes</taxon>
        <taxon>Thelephorales</taxon>
        <taxon>Thelephoraceae</taxon>
        <taxon>Thelephora</taxon>
    </lineage>
</organism>
<accession>A0A9P6HLI5</accession>
<dbReference type="SUPFAM" id="SSF159245">
    <property type="entry name" value="AttH-like"/>
    <property type="match status" value="1"/>
</dbReference>
<keyword evidence="3" id="KW-1185">Reference proteome</keyword>
<reference evidence="2" key="1">
    <citation type="journal article" date="2020" name="Nat. Commun.">
        <title>Large-scale genome sequencing of mycorrhizal fungi provides insights into the early evolution of symbiotic traits.</title>
        <authorList>
            <person name="Miyauchi S."/>
            <person name="Kiss E."/>
            <person name="Kuo A."/>
            <person name="Drula E."/>
            <person name="Kohler A."/>
            <person name="Sanchez-Garcia M."/>
            <person name="Morin E."/>
            <person name="Andreopoulos B."/>
            <person name="Barry K.W."/>
            <person name="Bonito G."/>
            <person name="Buee M."/>
            <person name="Carver A."/>
            <person name="Chen C."/>
            <person name="Cichocki N."/>
            <person name="Clum A."/>
            <person name="Culley D."/>
            <person name="Crous P.W."/>
            <person name="Fauchery L."/>
            <person name="Girlanda M."/>
            <person name="Hayes R.D."/>
            <person name="Keri Z."/>
            <person name="LaButti K."/>
            <person name="Lipzen A."/>
            <person name="Lombard V."/>
            <person name="Magnuson J."/>
            <person name="Maillard F."/>
            <person name="Murat C."/>
            <person name="Nolan M."/>
            <person name="Ohm R.A."/>
            <person name="Pangilinan J."/>
            <person name="Pereira M.F."/>
            <person name="Perotto S."/>
            <person name="Peter M."/>
            <person name="Pfister S."/>
            <person name="Riley R."/>
            <person name="Sitrit Y."/>
            <person name="Stielow J.B."/>
            <person name="Szollosi G."/>
            <person name="Zifcakova L."/>
            <person name="Stursova M."/>
            <person name="Spatafora J.W."/>
            <person name="Tedersoo L."/>
            <person name="Vaario L.M."/>
            <person name="Yamada A."/>
            <person name="Yan M."/>
            <person name="Wang P."/>
            <person name="Xu J."/>
            <person name="Bruns T."/>
            <person name="Baldrian P."/>
            <person name="Vilgalys R."/>
            <person name="Dunand C."/>
            <person name="Henrissat B."/>
            <person name="Grigoriev I.V."/>
            <person name="Hibbett D."/>
            <person name="Nagy L.G."/>
            <person name="Martin F.M."/>
        </authorList>
    </citation>
    <scope>NUCLEOTIDE SEQUENCE</scope>
    <source>
        <strain evidence="2">UH-Tt-Lm1</strain>
    </source>
</reference>
<evidence type="ECO:0008006" key="4">
    <source>
        <dbReference type="Google" id="ProtNLM"/>
    </source>
</evidence>
<name>A0A9P6HLI5_9AGAM</name>
<evidence type="ECO:0000313" key="3">
    <source>
        <dbReference type="Proteomes" id="UP000736335"/>
    </source>
</evidence>
<gene>
    <name evidence="2" type="ORF">BJ322DRAFT_538795</name>
</gene>
<evidence type="ECO:0000256" key="1">
    <source>
        <dbReference type="SAM" id="SignalP"/>
    </source>
</evidence>
<keyword evidence="1" id="KW-0732">Signal</keyword>
<dbReference type="EMBL" id="WIUZ02000003">
    <property type="protein sequence ID" value="KAF9789501.1"/>
    <property type="molecule type" value="Genomic_DNA"/>
</dbReference>
<dbReference type="OrthoDB" id="3289081at2759"/>
<dbReference type="Proteomes" id="UP000736335">
    <property type="component" value="Unassembled WGS sequence"/>
</dbReference>
<dbReference type="AlphaFoldDB" id="A0A9P6HLI5"/>
<feature type="chain" id="PRO_5040219675" description="AttH domain-containing protein" evidence="1">
    <location>
        <begin position="21"/>
        <end position="394"/>
    </location>
</feature>
<comment type="caution">
    <text evidence="2">The sequence shown here is derived from an EMBL/GenBank/DDBJ whole genome shotgun (WGS) entry which is preliminary data.</text>
</comment>
<proteinExistence type="predicted"/>